<dbReference type="AlphaFoldDB" id="A0AAV5VEC4"/>
<evidence type="ECO:0000256" key="1">
    <source>
        <dbReference type="SAM" id="MobiDB-lite"/>
    </source>
</evidence>
<proteinExistence type="predicted"/>
<evidence type="ECO:0000313" key="3">
    <source>
        <dbReference type="Proteomes" id="UP001432322"/>
    </source>
</evidence>
<dbReference type="EMBL" id="BTSY01000003">
    <property type="protein sequence ID" value="GMT18035.1"/>
    <property type="molecule type" value="Genomic_DNA"/>
</dbReference>
<accession>A0AAV5VEC4</accession>
<sequence length="74" mass="7986">PTSERPMWLRQLKMWERSLGSSGHGHEGGIRENSQSNAGSARALRSYAGECCTGEGVERSSRVIGSYGAAAHYC</sequence>
<keyword evidence="3" id="KW-1185">Reference proteome</keyword>
<organism evidence="2 3">
    <name type="scientific">Pristionchus fissidentatus</name>
    <dbReference type="NCBI Taxonomy" id="1538716"/>
    <lineage>
        <taxon>Eukaryota</taxon>
        <taxon>Metazoa</taxon>
        <taxon>Ecdysozoa</taxon>
        <taxon>Nematoda</taxon>
        <taxon>Chromadorea</taxon>
        <taxon>Rhabditida</taxon>
        <taxon>Rhabditina</taxon>
        <taxon>Diplogasteromorpha</taxon>
        <taxon>Diplogasteroidea</taxon>
        <taxon>Neodiplogasteridae</taxon>
        <taxon>Pristionchus</taxon>
    </lineage>
</organism>
<feature type="region of interest" description="Disordered" evidence="1">
    <location>
        <begin position="19"/>
        <end position="41"/>
    </location>
</feature>
<dbReference type="Proteomes" id="UP001432322">
    <property type="component" value="Unassembled WGS sequence"/>
</dbReference>
<reference evidence="2" key="1">
    <citation type="submission" date="2023-10" db="EMBL/GenBank/DDBJ databases">
        <title>Genome assembly of Pristionchus species.</title>
        <authorList>
            <person name="Yoshida K."/>
            <person name="Sommer R.J."/>
        </authorList>
    </citation>
    <scope>NUCLEOTIDE SEQUENCE</scope>
    <source>
        <strain evidence="2">RS5133</strain>
    </source>
</reference>
<name>A0AAV5VEC4_9BILA</name>
<protein>
    <submittedName>
        <fullName evidence="2">Uncharacterized protein</fullName>
    </submittedName>
</protein>
<feature type="non-terminal residue" evidence="2">
    <location>
        <position position="1"/>
    </location>
</feature>
<gene>
    <name evidence="2" type="ORF">PFISCL1PPCAC_9332</name>
</gene>
<evidence type="ECO:0000313" key="2">
    <source>
        <dbReference type="EMBL" id="GMT18035.1"/>
    </source>
</evidence>
<comment type="caution">
    <text evidence="2">The sequence shown here is derived from an EMBL/GenBank/DDBJ whole genome shotgun (WGS) entry which is preliminary data.</text>
</comment>